<dbReference type="PROSITE" id="PS50157">
    <property type="entry name" value="ZINC_FINGER_C2H2_2"/>
    <property type="match status" value="1"/>
</dbReference>
<feature type="compositionally biased region" description="Low complexity" evidence="2">
    <location>
        <begin position="217"/>
        <end position="231"/>
    </location>
</feature>
<feature type="compositionally biased region" description="Low complexity" evidence="2">
    <location>
        <begin position="595"/>
        <end position="604"/>
    </location>
</feature>
<feature type="compositionally biased region" description="Basic and acidic residues" evidence="2">
    <location>
        <begin position="424"/>
        <end position="437"/>
    </location>
</feature>
<feature type="compositionally biased region" description="Low complexity" evidence="2">
    <location>
        <begin position="618"/>
        <end position="635"/>
    </location>
</feature>
<dbReference type="InterPro" id="IPR036236">
    <property type="entry name" value="Znf_C2H2_sf"/>
</dbReference>
<gene>
    <name evidence="4" type="ORF">GFSPODELE1_LOCUS4383</name>
</gene>
<feature type="compositionally biased region" description="Polar residues" evidence="2">
    <location>
        <begin position="158"/>
        <end position="182"/>
    </location>
</feature>
<feature type="compositionally biased region" description="Low complexity" evidence="2">
    <location>
        <begin position="387"/>
        <end position="407"/>
    </location>
</feature>
<evidence type="ECO:0000259" key="3">
    <source>
        <dbReference type="PROSITE" id="PS50157"/>
    </source>
</evidence>
<keyword evidence="1" id="KW-0479">Metal-binding</keyword>
<keyword evidence="5" id="KW-1185">Reference proteome</keyword>
<dbReference type="InterPro" id="IPR013087">
    <property type="entry name" value="Znf_C2H2_type"/>
</dbReference>
<feature type="compositionally biased region" description="Low complexity" evidence="2">
    <location>
        <begin position="85"/>
        <end position="101"/>
    </location>
</feature>
<feature type="region of interest" description="Disordered" evidence="2">
    <location>
        <begin position="370"/>
        <end position="456"/>
    </location>
</feature>
<feature type="region of interest" description="Disordered" evidence="2">
    <location>
        <begin position="595"/>
        <end position="723"/>
    </location>
</feature>
<reference evidence="5" key="1">
    <citation type="submission" date="2024-04" db="EMBL/GenBank/DDBJ databases">
        <authorList>
            <person name="Shaw F."/>
            <person name="Minotto A."/>
        </authorList>
    </citation>
    <scope>NUCLEOTIDE SEQUENCE [LARGE SCALE GENOMIC DNA]</scope>
</reference>
<dbReference type="Gene3D" id="3.30.160.60">
    <property type="entry name" value="Classic Zinc Finger"/>
    <property type="match status" value="1"/>
</dbReference>
<organism evidence="4 5">
    <name type="scientific">Somion occarium</name>
    <dbReference type="NCBI Taxonomy" id="3059160"/>
    <lineage>
        <taxon>Eukaryota</taxon>
        <taxon>Fungi</taxon>
        <taxon>Dikarya</taxon>
        <taxon>Basidiomycota</taxon>
        <taxon>Agaricomycotina</taxon>
        <taxon>Agaricomycetes</taxon>
        <taxon>Polyporales</taxon>
        <taxon>Cerrenaceae</taxon>
        <taxon>Somion</taxon>
    </lineage>
</organism>
<dbReference type="SUPFAM" id="SSF57667">
    <property type="entry name" value="beta-beta-alpha zinc fingers"/>
    <property type="match status" value="1"/>
</dbReference>
<evidence type="ECO:0000256" key="1">
    <source>
        <dbReference type="PROSITE-ProRule" id="PRU00042"/>
    </source>
</evidence>
<feature type="region of interest" description="Disordered" evidence="2">
    <location>
        <begin position="533"/>
        <end position="565"/>
    </location>
</feature>
<feature type="compositionally biased region" description="Gly residues" evidence="2">
    <location>
        <begin position="646"/>
        <end position="659"/>
    </location>
</feature>
<sequence>MAIAGWSSVGVNTLPGTSGTKHTGERPFTCHCGKQFSRLDNLRQHAQTVHADKQDQNERMMQELTSLHASMSAASKGGPARGKRASAANSNPSSTSPTAAALDGSVPSMSIKQEDSLAAMSAVHPRPGTSTGYEDGNGLMYHTGPWQVPSNVDRRSGNSHSFRDSSQSFRAPASNSPTSGSPTAPAFPQQQLQQQHSGQSFLVPPSTSFNFSLPNIPDSSASSTRPGSSSGPRPPSADNNRSLPPISTIVAASLPSALSLPHQPYLSGSAFGLPHEQLRPPSSLTSSHILPLPTPSAHYIHSRRPSTATRPGTAPASFYYSAANAFAPGSGSLPPLASSREHRPELSLSFLSGHGRYSGGAESVLRSTAVADPGDEPTSPNNYESPFSFHAPSTTAAAATSSSASFTDYRPTSSVPNPRKRPHSGSDDDVPRGRGDAGRPISSSGGRRPGTSGLPSFAAHASEYEYGSESRPQSRRLSVMELCNNDDDADAATRPFIPFPSAASVSRPTTSSGLVTSASQLALVDRPTPPPPAIAAANSAATTGSPASTHSYLSRSSSPEHVRTSPSLFTRASYAAGGATAPTAAGAEFPRGAAAATRASGTRTSEFGGGIPSSASWGLSGYSQQQPQSPLSRSSNGGSPLLSRSAGGGSTAAASGGGHLYYRTHSPTASPPAGRYHSGRAPGAVSPVSDAGSSSGGLSPGGRSTGAGSSGGESQRGNDQGTL</sequence>
<feature type="compositionally biased region" description="Polar residues" evidence="2">
    <location>
        <begin position="196"/>
        <end position="213"/>
    </location>
</feature>
<dbReference type="EMBL" id="OZ037946">
    <property type="protein sequence ID" value="CAL1703068.1"/>
    <property type="molecule type" value="Genomic_DNA"/>
</dbReference>
<feature type="compositionally biased region" description="Gly residues" evidence="2">
    <location>
        <begin position="694"/>
        <end position="711"/>
    </location>
</feature>
<accession>A0ABP1D595</accession>
<feature type="compositionally biased region" description="Polar residues" evidence="2">
    <location>
        <begin position="9"/>
        <end position="21"/>
    </location>
</feature>
<feature type="domain" description="C2H2-type" evidence="3">
    <location>
        <begin position="28"/>
        <end position="55"/>
    </location>
</feature>
<proteinExistence type="predicted"/>
<evidence type="ECO:0000313" key="5">
    <source>
        <dbReference type="Proteomes" id="UP001497453"/>
    </source>
</evidence>
<evidence type="ECO:0000256" key="2">
    <source>
        <dbReference type="SAM" id="MobiDB-lite"/>
    </source>
</evidence>
<dbReference type="Proteomes" id="UP001497453">
    <property type="component" value="Chromosome 3"/>
</dbReference>
<feature type="region of interest" description="Disordered" evidence="2">
    <location>
        <begin position="1"/>
        <end position="27"/>
    </location>
</feature>
<feature type="compositionally biased region" description="Low complexity" evidence="2">
    <location>
        <begin position="534"/>
        <end position="551"/>
    </location>
</feature>
<keyword evidence="1" id="KW-0862">Zinc</keyword>
<feature type="compositionally biased region" description="Low complexity" evidence="2">
    <location>
        <begin position="438"/>
        <end position="456"/>
    </location>
</feature>
<protein>
    <recommendedName>
        <fullName evidence="3">C2H2-type domain-containing protein</fullName>
    </recommendedName>
</protein>
<keyword evidence="1" id="KW-0863">Zinc-finger</keyword>
<name>A0ABP1D595_9APHY</name>
<evidence type="ECO:0000313" key="4">
    <source>
        <dbReference type="EMBL" id="CAL1703068.1"/>
    </source>
</evidence>
<feature type="region of interest" description="Disordered" evidence="2">
    <location>
        <begin position="71"/>
        <end position="244"/>
    </location>
</feature>